<protein>
    <submittedName>
        <fullName evidence="1">Uncharacterized protein</fullName>
    </submittedName>
</protein>
<organism evidence="1 2">
    <name type="scientific">Lysinibacillus capsici</name>
    <dbReference type="NCBI Taxonomy" id="2115968"/>
    <lineage>
        <taxon>Bacteria</taxon>
        <taxon>Bacillati</taxon>
        <taxon>Bacillota</taxon>
        <taxon>Bacilli</taxon>
        <taxon>Bacillales</taxon>
        <taxon>Bacillaceae</taxon>
        <taxon>Lysinibacillus</taxon>
    </lineage>
</organism>
<evidence type="ECO:0000313" key="1">
    <source>
        <dbReference type="EMBL" id="SPU40710.1"/>
    </source>
</evidence>
<proteinExistence type="predicted"/>
<evidence type="ECO:0000313" key="2">
    <source>
        <dbReference type="Proteomes" id="UP000251431"/>
    </source>
</evidence>
<dbReference type="Proteomes" id="UP000251431">
    <property type="component" value="Unassembled WGS sequence"/>
</dbReference>
<dbReference type="EMBL" id="UAQE01000010">
    <property type="protein sequence ID" value="SPU40710.1"/>
    <property type="molecule type" value="Genomic_DNA"/>
</dbReference>
<name>A0A2X1AB05_9BACI</name>
<dbReference type="AlphaFoldDB" id="A0A2X1AB05"/>
<reference evidence="1 2" key="1">
    <citation type="submission" date="2018-06" db="EMBL/GenBank/DDBJ databases">
        <authorList>
            <consortium name="Pathogen Informatics"/>
            <person name="Doyle S."/>
        </authorList>
    </citation>
    <scope>NUCLEOTIDE SEQUENCE [LARGE SCALE GENOMIC DNA]</scope>
    <source>
        <strain evidence="1 2">NCTC7582</strain>
    </source>
</reference>
<accession>A0A2X1AB05</accession>
<sequence>MRDKSMEFLKEKDYVGFLSCLQQEKNEPICFFELFEVASKLSFNSMEWIELVKAFHRSRSSSTNHLLKEKNE</sequence>
<dbReference type="RefSeq" id="WP_112118949.1">
    <property type="nucleotide sequence ID" value="NZ_UAQE01000010.1"/>
</dbReference>
<gene>
    <name evidence="1" type="ORF">NCTC7582_05254</name>
</gene>